<keyword evidence="2" id="KW-1185">Reference proteome</keyword>
<proteinExistence type="predicted"/>
<dbReference type="EMBL" id="JAQQWL010000011">
    <property type="protein sequence ID" value="KAK8049281.1"/>
    <property type="molecule type" value="Genomic_DNA"/>
</dbReference>
<dbReference type="Pfam" id="PF17784">
    <property type="entry name" value="Sulfotransfer_4"/>
    <property type="match status" value="1"/>
</dbReference>
<dbReference type="Proteomes" id="UP001480595">
    <property type="component" value="Unassembled WGS sequence"/>
</dbReference>
<dbReference type="GeneID" id="92095483"/>
<comment type="caution">
    <text evidence="1">The sequence shown here is derived from an EMBL/GenBank/DDBJ whole genome shotgun (WGS) entry which is preliminary data.</text>
</comment>
<dbReference type="PANTHER" id="PTHR36978:SF4">
    <property type="entry name" value="P-LOOP CONTAINING NUCLEOSIDE TRIPHOSPHATE HYDROLASE PROTEIN"/>
    <property type="match status" value="1"/>
</dbReference>
<evidence type="ECO:0000313" key="2">
    <source>
        <dbReference type="Proteomes" id="UP001480595"/>
    </source>
</evidence>
<protein>
    <recommendedName>
        <fullName evidence="3">Sulfotransferase</fullName>
    </recommendedName>
</protein>
<dbReference type="PANTHER" id="PTHR36978">
    <property type="entry name" value="P-LOOP CONTAINING NUCLEOTIDE TRIPHOSPHATE HYDROLASE"/>
    <property type="match status" value="1"/>
</dbReference>
<accession>A0ABR1TTV3</accession>
<dbReference type="InterPro" id="IPR040632">
    <property type="entry name" value="Sulfotransfer_4"/>
</dbReference>
<dbReference type="Gene3D" id="3.40.50.300">
    <property type="entry name" value="P-loop containing nucleotide triphosphate hydrolases"/>
    <property type="match status" value="1"/>
</dbReference>
<sequence>MKVIVLGLPRTGTQCRLSTPLLPHLETTSIITREPVTDIGSPLSALAEALIHLGISPVYHVREVGKNQHTPLRTEAIGAMFEVDSPWGREEFDKILDEYEGLADYPAAIFPEELIEAYPEAAVILTVRDDGQKWHDSMMSTLIPAHAQHNHRSSQMYLLADKYHQHCWSNEFSQHGLALYRRHNKAVRDAASRRGRKLLEYGPGLGWAPLCEFLGFPIPTTDVPYPRADDWLGYN</sequence>
<dbReference type="SUPFAM" id="SSF52540">
    <property type="entry name" value="P-loop containing nucleoside triphosphate hydrolases"/>
    <property type="match status" value="1"/>
</dbReference>
<dbReference type="RefSeq" id="XP_066711530.1">
    <property type="nucleotide sequence ID" value="XM_066862420.1"/>
</dbReference>
<evidence type="ECO:0008006" key="3">
    <source>
        <dbReference type="Google" id="ProtNLM"/>
    </source>
</evidence>
<gene>
    <name evidence="1" type="ORF">PG994_011011</name>
</gene>
<organism evidence="1 2">
    <name type="scientific">Apiospora phragmitis</name>
    <dbReference type="NCBI Taxonomy" id="2905665"/>
    <lineage>
        <taxon>Eukaryota</taxon>
        <taxon>Fungi</taxon>
        <taxon>Dikarya</taxon>
        <taxon>Ascomycota</taxon>
        <taxon>Pezizomycotina</taxon>
        <taxon>Sordariomycetes</taxon>
        <taxon>Xylariomycetidae</taxon>
        <taxon>Amphisphaeriales</taxon>
        <taxon>Apiosporaceae</taxon>
        <taxon>Apiospora</taxon>
    </lineage>
</organism>
<name>A0ABR1TTV3_9PEZI</name>
<evidence type="ECO:0000313" key="1">
    <source>
        <dbReference type="EMBL" id="KAK8049281.1"/>
    </source>
</evidence>
<reference evidence="1 2" key="1">
    <citation type="submission" date="2023-01" db="EMBL/GenBank/DDBJ databases">
        <title>Analysis of 21 Apiospora genomes using comparative genomics revels a genus with tremendous synthesis potential of carbohydrate active enzymes and secondary metabolites.</title>
        <authorList>
            <person name="Sorensen T."/>
        </authorList>
    </citation>
    <scope>NUCLEOTIDE SEQUENCE [LARGE SCALE GENOMIC DNA]</scope>
    <source>
        <strain evidence="1 2">CBS 135458</strain>
    </source>
</reference>
<dbReference type="InterPro" id="IPR027417">
    <property type="entry name" value="P-loop_NTPase"/>
</dbReference>